<protein>
    <recommendedName>
        <fullName evidence="16">DNA polymerase IV</fullName>
        <shortName evidence="16">Pol IV</shortName>
        <ecNumber evidence="16">2.7.7.7</ecNumber>
    </recommendedName>
</protein>
<dbReference type="Gene3D" id="3.40.1170.60">
    <property type="match status" value="1"/>
</dbReference>
<evidence type="ECO:0000256" key="13">
    <source>
        <dbReference type="ARBA" id="ARBA00023125"/>
    </source>
</evidence>
<evidence type="ECO:0000256" key="12">
    <source>
        <dbReference type="ARBA" id="ARBA00022932"/>
    </source>
</evidence>
<evidence type="ECO:0000256" key="15">
    <source>
        <dbReference type="ARBA" id="ARBA00049244"/>
    </source>
</evidence>
<evidence type="ECO:0000313" key="21">
    <source>
        <dbReference type="Proteomes" id="UP000663464"/>
    </source>
</evidence>
<dbReference type="Gene3D" id="1.10.150.20">
    <property type="entry name" value="5' to 3' exonuclease, C-terminal subdomain"/>
    <property type="match status" value="1"/>
</dbReference>
<evidence type="ECO:0000259" key="17">
    <source>
        <dbReference type="PROSITE" id="PS50173"/>
    </source>
</evidence>
<comment type="function">
    <text evidence="16">Poorly processive, error-prone DNA polymerase involved in untargeted mutagenesis. Copies undamaged DNA at stalled replication forks, which arise in vivo from mismatched or misaligned primer ends. These misaligned primers can be extended by PolIV. Exhibits no 3'-5' exonuclease (proofreading) activity. May be involved in translesional synthesis, in conjunction with the beta clamp from PolIII.</text>
</comment>
<dbReference type="NCBIfam" id="NF002677">
    <property type="entry name" value="PRK02406.1"/>
    <property type="match status" value="1"/>
</dbReference>
<dbReference type="InterPro" id="IPR050116">
    <property type="entry name" value="DNA_polymerase-Y"/>
</dbReference>
<dbReference type="InterPro" id="IPR043128">
    <property type="entry name" value="Rev_trsase/Diguanyl_cyclase"/>
</dbReference>
<feature type="domain" description="UmuC" evidence="17">
    <location>
        <begin position="5"/>
        <end position="182"/>
    </location>
</feature>
<dbReference type="AlphaFoldDB" id="A0A0A2HBP2"/>
<keyword evidence="9 16" id="KW-0479">Metal-binding</keyword>
<evidence type="ECO:0000256" key="10">
    <source>
        <dbReference type="ARBA" id="ARBA00022763"/>
    </source>
</evidence>
<reference evidence="19" key="3">
    <citation type="submission" date="2021-02" db="EMBL/GenBank/DDBJ databases">
        <authorList>
            <person name="Dover N."/>
            <person name="Barash J.R."/>
            <person name="Bell J.M."/>
            <person name="Sylvester M.D."/>
            <person name="Arnon S."/>
        </authorList>
    </citation>
    <scope>NUCLEOTIDE SEQUENCE</scope>
    <source>
        <strain evidence="19">IBCA10-7060</strain>
    </source>
</reference>
<dbReference type="InterPro" id="IPR001126">
    <property type="entry name" value="UmuC"/>
</dbReference>
<evidence type="ECO:0000256" key="1">
    <source>
        <dbReference type="ARBA" id="ARBA00004496"/>
    </source>
</evidence>
<keyword evidence="5 16" id="KW-0963">Cytoplasm</keyword>
<gene>
    <name evidence="16" type="primary">dinB</name>
    <name evidence="18" type="ORF">FC794_08295</name>
    <name evidence="19" type="ORF">JQS73_14960</name>
</gene>
<reference evidence="18 20" key="2">
    <citation type="submission" date="2019-04" db="EMBL/GenBank/DDBJ databases">
        <title>Genome sequencing of Clostridium botulinum Groups I-IV and Clostridium butyricum.</title>
        <authorList>
            <person name="Brunt J."/>
            <person name="Van Vliet A.H.M."/>
            <person name="Stringer S.C."/>
            <person name="Carter A.T."/>
            <person name="Peck M.W."/>
        </authorList>
    </citation>
    <scope>NUCLEOTIDE SEQUENCE [LARGE SCALE GENOMIC DNA]</scope>
    <source>
        <strain evidence="18 20">IFR 18/037</strain>
    </source>
</reference>
<feature type="active site" evidence="16">
    <location>
        <position position="104"/>
    </location>
</feature>
<comment type="subunit">
    <text evidence="3 16">Monomer.</text>
</comment>
<evidence type="ECO:0000256" key="11">
    <source>
        <dbReference type="ARBA" id="ARBA00022842"/>
    </source>
</evidence>
<evidence type="ECO:0000313" key="19">
    <source>
        <dbReference type="EMBL" id="QRI52723.1"/>
    </source>
</evidence>
<dbReference type="Pfam" id="PF11798">
    <property type="entry name" value="IMS_HHH"/>
    <property type="match status" value="1"/>
</dbReference>
<dbReference type="FunFam" id="3.30.1490.100:FF:000004">
    <property type="entry name" value="DNA polymerase IV"/>
    <property type="match status" value="1"/>
</dbReference>
<dbReference type="EC" id="2.7.7.7" evidence="16"/>
<dbReference type="Gene3D" id="3.30.70.270">
    <property type="match status" value="1"/>
</dbReference>
<feature type="site" description="Substrate discrimination" evidence="16">
    <location>
        <position position="14"/>
    </location>
</feature>
<evidence type="ECO:0000256" key="9">
    <source>
        <dbReference type="ARBA" id="ARBA00022723"/>
    </source>
</evidence>
<keyword evidence="12 16" id="KW-0239">DNA-directed DNA polymerase</keyword>
<dbReference type="FunFam" id="3.40.1170.60:FF:000001">
    <property type="entry name" value="DNA polymerase IV"/>
    <property type="match status" value="1"/>
</dbReference>
<dbReference type="HAMAP" id="MF_01113">
    <property type="entry name" value="DNApol_IV"/>
    <property type="match status" value="1"/>
</dbReference>
<organism evidence="18 20">
    <name type="scientific">Clostridium botulinum</name>
    <dbReference type="NCBI Taxonomy" id="1491"/>
    <lineage>
        <taxon>Bacteria</taxon>
        <taxon>Bacillati</taxon>
        <taxon>Bacillota</taxon>
        <taxon>Clostridia</taxon>
        <taxon>Eubacteriales</taxon>
        <taxon>Clostridiaceae</taxon>
        <taxon>Clostridium</taxon>
    </lineage>
</organism>
<dbReference type="Proteomes" id="UP000663464">
    <property type="component" value="Chromosome"/>
</dbReference>
<keyword evidence="7 16" id="KW-0548">Nucleotidyltransferase</keyword>
<dbReference type="GO" id="GO:0003684">
    <property type="term" value="F:damaged DNA binding"/>
    <property type="evidence" value="ECO:0007669"/>
    <property type="project" value="InterPro"/>
</dbReference>
<sequence>MDRVIIHVDMDAFFASVEQMDNKKLKGKPVIVGGIGERGVVSTASYEARKYGVHSAMPVFIAKKRCPFGIYVPGRHERYKEVSNNIFKILYKVTPIIEPVSIDEAYLDITNIKEEPIKVAEHIKKRVKNEMGLTLSVGISYNKFLAKLASDWNKPDGIKIIRQDMIPSILMPLPINKIHGIGKKSVEKLNNIGIYTVEDMHKLSRDFCIEYFGKFGVEIYERIRGIDYREVKVSRERKSIGKEITLKKDITNKEEMKKYLLDFSNKVSTNLYKRNSGGKTVTVKIKTSNFQTHTRSKTVNDYIRDKDEIYNIACDILEHINFKEPIRLIGLTVSNLGENKIKQLTFNIY</sequence>
<dbReference type="Proteomes" id="UP000478995">
    <property type="component" value="Unassembled WGS sequence"/>
</dbReference>
<evidence type="ECO:0000256" key="6">
    <source>
        <dbReference type="ARBA" id="ARBA00022679"/>
    </source>
</evidence>
<dbReference type="SUPFAM" id="SSF56672">
    <property type="entry name" value="DNA/RNA polymerases"/>
    <property type="match status" value="1"/>
</dbReference>
<dbReference type="NCBIfam" id="NF010731">
    <property type="entry name" value="PRK14133.1"/>
    <property type="match status" value="1"/>
</dbReference>
<dbReference type="GO" id="GO:0003887">
    <property type="term" value="F:DNA-directed DNA polymerase activity"/>
    <property type="evidence" value="ECO:0007669"/>
    <property type="project" value="UniProtKB-UniRule"/>
</dbReference>
<comment type="subcellular location">
    <subcellularLocation>
        <location evidence="1 16">Cytoplasm</location>
    </subcellularLocation>
</comment>
<evidence type="ECO:0000256" key="14">
    <source>
        <dbReference type="ARBA" id="ARBA00023204"/>
    </source>
</evidence>
<dbReference type="Pfam" id="PF11799">
    <property type="entry name" value="IMS_C"/>
    <property type="match status" value="1"/>
</dbReference>
<keyword evidence="6 16" id="KW-0808">Transferase</keyword>
<dbReference type="Gene3D" id="3.30.1490.100">
    <property type="entry name" value="DNA polymerase, Y-family, little finger domain"/>
    <property type="match status" value="1"/>
</dbReference>
<dbReference type="GO" id="GO:0005829">
    <property type="term" value="C:cytosol"/>
    <property type="evidence" value="ECO:0007669"/>
    <property type="project" value="TreeGrafter"/>
</dbReference>
<evidence type="ECO:0000256" key="7">
    <source>
        <dbReference type="ARBA" id="ARBA00022695"/>
    </source>
</evidence>
<comment type="catalytic activity">
    <reaction evidence="15 16">
        <text>DNA(n) + a 2'-deoxyribonucleoside 5'-triphosphate = DNA(n+1) + diphosphate</text>
        <dbReference type="Rhea" id="RHEA:22508"/>
        <dbReference type="Rhea" id="RHEA-COMP:17339"/>
        <dbReference type="Rhea" id="RHEA-COMP:17340"/>
        <dbReference type="ChEBI" id="CHEBI:33019"/>
        <dbReference type="ChEBI" id="CHEBI:61560"/>
        <dbReference type="ChEBI" id="CHEBI:173112"/>
        <dbReference type="EC" id="2.7.7.7"/>
    </reaction>
</comment>
<dbReference type="GO" id="GO:0006281">
    <property type="term" value="P:DNA repair"/>
    <property type="evidence" value="ECO:0007669"/>
    <property type="project" value="UniProtKB-UniRule"/>
</dbReference>
<keyword evidence="8 16" id="KW-0235">DNA replication</keyword>
<evidence type="ECO:0000313" key="18">
    <source>
        <dbReference type="EMBL" id="NFG16792.1"/>
    </source>
</evidence>
<dbReference type="InterPro" id="IPR022880">
    <property type="entry name" value="DNApol_IV"/>
</dbReference>
<evidence type="ECO:0000256" key="4">
    <source>
        <dbReference type="ARBA" id="ARBA00022457"/>
    </source>
</evidence>
<feature type="binding site" evidence="16">
    <location>
        <position position="9"/>
    </location>
    <ligand>
        <name>Mg(2+)</name>
        <dbReference type="ChEBI" id="CHEBI:18420"/>
    </ligand>
</feature>
<comment type="similarity">
    <text evidence="2 16">Belongs to the DNA polymerase type-Y family.</text>
</comment>
<dbReference type="EMBL" id="SWOY01000002">
    <property type="protein sequence ID" value="NFG16792.1"/>
    <property type="molecule type" value="Genomic_DNA"/>
</dbReference>
<proteinExistence type="inferred from homology"/>
<dbReference type="GO" id="GO:0000287">
    <property type="term" value="F:magnesium ion binding"/>
    <property type="evidence" value="ECO:0007669"/>
    <property type="project" value="UniProtKB-UniRule"/>
</dbReference>
<reference evidence="19 21" key="1">
    <citation type="journal article" date="2014" name="J. Infect. Dis.">
        <title>Molecular characterization of a novel botulinum neurotoxin type H gene.</title>
        <authorList>
            <person name="Dover N."/>
            <person name="Barash J.R."/>
            <person name="Hill K.K."/>
            <person name="Xie G."/>
            <person name="Arnon S.S."/>
        </authorList>
    </citation>
    <scope>NUCLEOTIDE SEQUENCE [LARGE SCALE GENOMIC DNA]</scope>
    <source>
        <strain evidence="19 21">IBCA10-7060</strain>
    </source>
</reference>
<name>A0A0A2HBP2_CLOBO</name>
<keyword evidence="13 16" id="KW-0238">DNA-binding</keyword>
<dbReference type="RefSeq" id="WP_012705270.1">
    <property type="nucleotide sequence ID" value="NZ_AP014696.1"/>
</dbReference>
<dbReference type="GO" id="GO:0006261">
    <property type="term" value="P:DNA-templated DNA replication"/>
    <property type="evidence" value="ECO:0007669"/>
    <property type="project" value="UniProtKB-UniRule"/>
</dbReference>
<dbReference type="InterPro" id="IPR017961">
    <property type="entry name" value="DNA_pol_Y-fam_little_finger"/>
</dbReference>
<dbReference type="InterPro" id="IPR043502">
    <property type="entry name" value="DNA/RNA_pol_sf"/>
</dbReference>
<accession>A0A0A2HBP2</accession>
<evidence type="ECO:0000256" key="8">
    <source>
        <dbReference type="ARBA" id="ARBA00022705"/>
    </source>
</evidence>
<keyword evidence="11 16" id="KW-0460">Magnesium</keyword>
<dbReference type="FunFam" id="1.10.150.20:FF:000019">
    <property type="entry name" value="DNA polymerase IV"/>
    <property type="match status" value="1"/>
</dbReference>
<evidence type="ECO:0000313" key="20">
    <source>
        <dbReference type="Proteomes" id="UP000478995"/>
    </source>
</evidence>
<dbReference type="Pfam" id="PF00817">
    <property type="entry name" value="IMS"/>
    <property type="match status" value="1"/>
</dbReference>
<feature type="binding site" evidence="16">
    <location>
        <position position="103"/>
    </location>
    <ligand>
        <name>Mg(2+)</name>
        <dbReference type="ChEBI" id="CHEBI:18420"/>
    </ligand>
</feature>
<evidence type="ECO:0000256" key="5">
    <source>
        <dbReference type="ARBA" id="ARBA00022490"/>
    </source>
</evidence>
<dbReference type="CDD" id="cd03586">
    <property type="entry name" value="PolY_Pol_IV_kappa"/>
    <property type="match status" value="1"/>
</dbReference>
<dbReference type="PANTHER" id="PTHR11076">
    <property type="entry name" value="DNA REPAIR POLYMERASE UMUC / TRANSFERASE FAMILY MEMBER"/>
    <property type="match status" value="1"/>
</dbReference>
<dbReference type="GO" id="GO:0009432">
    <property type="term" value="P:SOS response"/>
    <property type="evidence" value="ECO:0007669"/>
    <property type="project" value="UniProtKB-ARBA"/>
</dbReference>
<evidence type="ECO:0000256" key="2">
    <source>
        <dbReference type="ARBA" id="ARBA00010945"/>
    </source>
</evidence>
<dbReference type="PANTHER" id="PTHR11076:SF33">
    <property type="entry name" value="DNA POLYMERASE KAPPA"/>
    <property type="match status" value="1"/>
</dbReference>
<dbReference type="PROSITE" id="PS50173">
    <property type="entry name" value="UMUC"/>
    <property type="match status" value="1"/>
</dbReference>
<dbReference type="EMBL" id="CP069280">
    <property type="protein sequence ID" value="QRI52723.1"/>
    <property type="molecule type" value="Genomic_DNA"/>
</dbReference>
<keyword evidence="4 16" id="KW-0515">Mutator protein</keyword>
<keyword evidence="10 16" id="KW-0227">DNA damage</keyword>
<dbReference type="InterPro" id="IPR024728">
    <property type="entry name" value="PolY_HhH_motif"/>
</dbReference>
<dbReference type="GO" id="GO:0042276">
    <property type="term" value="P:error-prone translesion synthesis"/>
    <property type="evidence" value="ECO:0007669"/>
    <property type="project" value="TreeGrafter"/>
</dbReference>
<evidence type="ECO:0000256" key="3">
    <source>
        <dbReference type="ARBA" id="ARBA00011245"/>
    </source>
</evidence>
<dbReference type="InterPro" id="IPR036775">
    <property type="entry name" value="DNA_pol_Y-fam_lit_finger_sf"/>
</dbReference>
<comment type="cofactor">
    <cofactor evidence="16">
        <name>Mg(2+)</name>
        <dbReference type="ChEBI" id="CHEBI:18420"/>
    </cofactor>
    <text evidence="16">Binds 2 magnesium ions per subunit.</text>
</comment>
<keyword evidence="14 16" id="KW-0234">DNA repair</keyword>
<evidence type="ECO:0000256" key="16">
    <source>
        <dbReference type="HAMAP-Rule" id="MF_01113"/>
    </source>
</evidence>
<dbReference type="SUPFAM" id="SSF100879">
    <property type="entry name" value="Lesion bypass DNA polymerase (Y-family), little finger domain"/>
    <property type="match status" value="1"/>
</dbReference>